<dbReference type="InterPro" id="IPR013658">
    <property type="entry name" value="SGL"/>
</dbReference>
<dbReference type="Gene3D" id="2.120.10.30">
    <property type="entry name" value="TolB, C-terminal domain"/>
    <property type="match status" value="1"/>
</dbReference>
<dbReference type="PRINTS" id="PR01790">
    <property type="entry name" value="SMP30FAMILY"/>
</dbReference>
<dbReference type="GO" id="GO:0005509">
    <property type="term" value="F:calcium ion binding"/>
    <property type="evidence" value="ECO:0007669"/>
    <property type="project" value="TreeGrafter"/>
</dbReference>
<dbReference type="OrthoDB" id="2633250at2"/>
<dbReference type="STRING" id="1494590.ATN84_05070"/>
<comment type="similarity">
    <text evidence="1">Belongs to the SMP-30/CGR1 family.</text>
</comment>
<comment type="caution">
    <text evidence="5">The sequence shown here is derived from an EMBL/GenBank/DDBJ whole genome shotgun (WGS) entry which is preliminary data.</text>
</comment>
<feature type="binding site" evidence="3">
    <location>
        <position position="102"/>
    </location>
    <ligand>
        <name>substrate</name>
    </ligand>
</feature>
<evidence type="ECO:0000313" key="5">
    <source>
        <dbReference type="EMBL" id="KXF79105.1"/>
    </source>
</evidence>
<dbReference type="AlphaFoldDB" id="A0A135I0Z5"/>
<dbReference type="Pfam" id="PF08450">
    <property type="entry name" value="SGL"/>
    <property type="match status" value="1"/>
</dbReference>
<feature type="active site" description="Proton donor/acceptor" evidence="2">
    <location>
        <position position="199"/>
    </location>
</feature>
<dbReference type="SUPFAM" id="SSF63829">
    <property type="entry name" value="Calcium-dependent phosphotriesterase"/>
    <property type="match status" value="1"/>
</dbReference>
<keyword evidence="3" id="KW-0862">Zinc</keyword>
<evidence type="ECO:0000313" key="6">
    <source>
        <dbReference type="Proteomes" id="UP000070107"/>
    </source>
</evidence>
<dbReference type="PANTHER" id="PTHR10907">
    <property type="entry name" value="REGUCALCIN"/>
    <property type="match status" value="1"/>
</dbReference>
<dbReference type="PANTHER" id="PTHR10907:SF47">
    <property type="entry name" value="REGUCALCIN"/>
    <property type="match status" value="1"/>
</dbReference>
<feature type="domain" description="SMP-30/Gluconolactonase/LRE-like region" evidence="4">
    <location>
        <begin position="17"/>
        <end position="258"/>
    </location>
</feature>
<dbReference type="GO" id="GO:0004341">
    <property type="term" value="F:gluconolactonase activity"/>
    <property type="evidence" value="ECO:0007669"/>
    <property type="project" value="TreeGrafter"/>
</dbReference>
<feature type="binding site" evidence="3">
    <location>
        <position position="149"/>
    </location>
    <ligand>
        <name>a divalent metal cation</name>
        <dbReference type="ChEBI" id="CHEBI:60240"/>
    </ligand>
</feature>
<accession>A0A135I0Z5</accession>
<keyword evidence="3" id="KW-0479">Metal-binding</keyword>
<feature type="binding site" evidence="3">
    <location>
        <position position="199"/>
    </location>
    <ligand>
        <name>a divalent metal cation</name>
        <dbReference type="ChEBI" id="CHEBI:60240"/>
    </ligand>
</feature>
<proteinExistence type="inferred from homology"/>
<evidence type="ECO:0000259" key="4">
    <source>
        <dbReference type="Pfam" id="PF08450"/>
    </source>
</evidence>
<organism evidence="5 6">
    <name type="scientific">Paramesorhizobium deserti</name>
    <dbReference type="NCBI Taxonomy" id="1494590"/>
    <lineage>
        <taxon>Bacteria</taxon>
        <taxon>Pseudomonadati</taxon>
        <taxon>Pseudomonadota</taxon>
        <taxon>Alphaproteobacteria</taxon>
        <taxon>Hyphomicrobiales</taxon>
        <taxon>Phyllobacteriaceae</taxon>
        <taxon>Paramesorhizobium</taxon>
    </lineage>
</organism>
<dbReference type="Proteomes" id="UP000070107">
    <property type="component" value="Unassembled WGS sequence"/>
</dbReference>
<dbReference type="InterPro" id="IPR005511">
    <property type="entry name" value="SMP-30"/>
</dbReference>
<dbReference type="RefSeq" id="WP_068880403.1">
    <property type="nucleotide sequence ID" value="NZ_LNTU01000001.1"/>
</dbReference>
<sequence>MTTASNATLFSDIVCELGEGPGYDPLTGTVWWFDILAGRLLEKKWPEGETRVHELGLMASALAVIDAQSQMLWTEKGLYIRDRASGVLTLHKAIEADNPATRSNDARVHPSGAFWMGTMGKKAEAGAGSIWWYREGEVRQLFSGITITNSISFSPDGRVAYFADTDKNVLWRVDTDPETGLPVSERSVFHHRIEDGGLDGSVVDANGVLWNACWGAGAVHAYSPDGRLIRSVPVPARQPSCPAFVGPDANRLLVTTAHQGMGESEREADPNAGRPLLLDIAVQGVFDRPVRL</sequence>
<name>A0A135I0Z5_9HYPH</name>
<comment type="cofactor">
    <cofactor evidence="3">
        <name>Zn(2+)</name>
        <dbReference type="ChEBI" id="CHEBI:29105"/>
    </cofactor>
    <text evidence="3">Binds 1 divalent metal cation per subunit.</text>
</comment>
<dbReference type="GO" id="GO:0019853">
    <property type="term" value="P:L-ascorbic acid biosynthetic process"/>
    <property type="evidence" value="ECO:0007669"/>
    <property type="project" value="TreeGrafter"/>
</dbReference>
<evidence type="ECO:0000256" key="1">
    <source>
        <dbReference type="ARBA" id="ARBA00008853"/>
    </source>
</evidence>
<gene>
    <name evidence="5" type="ORF">ATN84_05070</name>
</gene>
<evidence type="ECO:0000256" key="3">
    <source>
        <dbReference type="PIRSR" id="PIRSR605511-2"/>
    </source>
</evidence>
<dbReference type="InterPro" id="IPR011042">
    <property type="entry name" value="6-blade_b-propeller_TolB-like"/>
</dbReference>
<feature type="binding site" evidence="3">
    <location>
        <position position="19"/>
    </location>
    <ligand>
        <name>a divalent metal cation</name>
        <dbReference type="ChEBI" id="CHEBI:60240"/>
    </ligand>
</feature>
<feature type="binding site" evidence="3">
    <location>
        <position position="104"/>
    </location>
    <ligand>
        <name>substrate</name>
    </ligand>
</feature>
<evidence type="ECO:0000256" key="2">
    <source>
        <dbReference type="PIRSR" id="PIRSR605511-1"/>
    </source>
</evidence>
<dbReference type="EMBL" id="LNTU01000001">
    <property type="protein sequence ID" value="KXF79105.1"/>
    <property type="molecule type" value="Genomic_DNA"/>
</dbReference>
<keyword evidence="6" id="KW-1185">Reference proteome</keyword>
<protein>
    <submittedName>
        <fullName evidence="5">Gluconolaconase</fullName>
    </submittedName>
</protein>
<reference evidence="5 6" key="1">
    <citation type="submission" date="2015-11" db="EMBL/GenBank/DDBJ databases">
        <title>Draft genome sequence of Paramesorhizobium deserti A-3-E, a strain highly resistant to diverse beta-lactam antibiotics.</title>
        <authorList>
            <person name="Lv R."/>
            <person name="Yang X."/>
            <person name="Fang N."/>
            <person name="Guo J."/>
            <person name="Luo X."/>
            <person name="Peng F."/>
            <person name="Yang R."/>
            <person name="Cui Y."/>
            <person name="Fang C."/>
            <person name="Song Y."/>
        </authorList>
    </citation>
    <scope>NUCLEOTIDE SEQUENCE [LARGE SCALE GENOMIC DNA]</scope>
    <source>
        <strain evidence="5 6">A-3-E</strain>
    </source>
</reference>